<dbReference type="AlphaFoldDB" id="A0A0F9VEN7"/>
<evidence type="ECO:0000313" key="2">
    <source>
        <dbReference type="EMBL" id="KKN72031.1"/>
    </source>
</evidence>
<protein>
    <submittedName>
        <fullName evidence="2">Uncharacterized protein</fullName>
    </submittedName>
</protein>
<feature type="region of interest" description="Disordered" evidence="1">
    <location>
        <begin position="122"/>
        <end position="157"/>
    </location>
</feature>
<organism evidence="2">
    <name type="scientific">marine sediment metagenome</name>
    <dbReference type="NCBI Taxonomy" id="412755"/>
    <lineage>
        <taxon>unclassified sequences</taxon>
        <taxon>metagenomes</taxon>
        <taxon>ecological metagenomes</taxon>
    </lineage>
</organism>
<sequence>LRLVRATPVIFNEGGKPNRAWDYYEHRSSHSQLEDPYNLGGGQTTITVTRKVPVFAPDDDSEAGYWTVESALRYLCHFHVPGPIDTMDLGIEDMTHEEALEELEGLSKTLARARQQEIVVDDVPVDYPEDDEPPEETEDTELSTEELDNLIDRELEE</sequence>
<accession>A0A0F9VEN7</accession>
<gene>
    <name evidence="2" type="ORF">LCGC14_0414260</name>
</gene>
<feature type="non-terminal residue" evidence="2">
    <location>
        <position position="1"/>
    </location>
</feature>
<evidence type="ECO:0000256" key="1">
    <source>
        <dbReference type="SAM" id="MobiDB-lite"/>
    </source>
</evidence>
<dbReference type="EMBL" id="LAZR01000370">
    <property type="protein sequence ID" value="KKN72031.1"/>
    <property type="molecule type" value="Genomic_DNA"/>
</dbReference>
<reference evidence="2" key="1">
    <citation type="journal article" date="2015" name="Nature">
        <title>Complex archaea that bridge the gap between prokaryotes and eukaryotes.</title>
        <authorList>
            <person name="Spang A."/>
            <person name="Saw J.H."/>
            <person name="Jorgensen S.L."/>
            <person name="Zaremba-Niedzwiedzka K."/>
            <person name="Martijn J."/>
            <person name="Lind A.E."/>
            <person name="van Eijk R."/>
            <person name="Schleper C."/>
            <person name="Guy L."/>
            <person name="Ettema T.J."/>
        </authorList>
    </citation>
    <scope>NUCLEOTIDE SEQUENCE</scope>
</reference>
<comment type="caution">
    <text evidence="2">The sequence shown here is derived from an EMBL/GenBank/DDBJ whole genome shotgun (WGS) entry which is preliminary data.</text>
</comment>
<feature type="compositionally biased region" description="Acidic residues" evidence="1">
    <location>
        <begin position="122"/>
        <end position="149"/>
    </location>
</feature>
<proteinExistence type="predicted"/>
<name>A0A0F9VEN7_9ZZZZ</name>